<dbReference type="InterPro" id="IPR000640">
    <property type="entry name" value="EFG_V-like"/>
</dbReference>
<dbReference type="EMBL" id="FONR01000005">
    <property type="protein sequence ID" value="SFF30472.1"/>
    <property type="molecule type" value="Genomic_DNA"/>
</dbReference>
<keyword evidence="3" id="KW-0342">GTP-binding</keyword>
<protein>
    <submittedName>
        <fullName evidence="5">Elongation factor G C-terminus</fullName>
    </submittedName>
</protein>
<dbReference type="GO" id="GO:0003746">
    <property type="term" value="F:translation elongation factor activity"/>
    <property type="evidence" value="ECO:0007669"/>
    <property type="project" value="UniProtKB-KW"/>
</dbReference>
<dbReference type="InterPro" id="IPR005517">
    <property type="entry name" value="Transl_elong_EFG/EF2_IV"/>
</dbReference>
<proteinExistence type="predicted"/>
<dbReference type="Proteomes" id="UP000181942">
    <property type="component" value="Unassembled WGS sequence"/>
</dbReference>
<evidence type="ECO:0000313" key="6">
    <source>
        <dbReference type="Proteomes" id="UP000181942"/>
    </source>
</evidence>
<dbReference type="Gene3D" id="3.30.70.870">
    <property type="entry name" value="Elongation Factor G (Translational Gtpase), domain 3"/>
    <property type="match status" value="1"/>
</dbReference>
<evidence type="ECO:0000256" key="1">
    <source>
        <dbReference type="ARBA" id="ARBA00022741"/>
    </source>
</evidence>
<dbReference type="SUPFAM" id="SSF50447">
    <property type="entry name" value="Translation proteins"/>
    <property type="match status" value="1"/>
</dbReference>
<keyword evidence="1" id="KW-0547">Nucleotide-binding</keyword>
<dbReference type="PRINTS" id="PR01037">
    <property type="entry name" value="TCRTETOQM"/>
</dbReference>
<evidence type="ECO:0000313" key="5">
    <source>
        <dbReference type="EMBL" id="SFF30472.1"/>
    </source>
</evidence>
<dbReference type="PANTHER" id="PTHR43636:SF2">
    <property type="entry name" value="ELONGATION FACTOR G, MITOCHONDRIAL"/>
    <property type="match status" value="1"/>
</dbReference>
<sequence length="382" mass="41116">MPRHHSGRIPPACAEPRGTVFAVRPGPGGERTAYLRLYGGEVTRRQRLALTRREADGRTTQVPGPARELEVVGRPGAATLTAGNIAALRSVAGIRVGDRLGEVTDRAPQFAAPTLETLVRARHPDQAAPLRSALLALADQDPLMHARPAASGSTALLLYGEVQKEVLAATLAQDFGIEAEFEPSRVRFLERPDGTGEACEEIQRHGHVGFWATVGLRIEPGPHGSGGVFTYETELGALPRAFHQAIEDTVHATLLSGRHGRPVTDYRVTLVRSGFAAPLSTAADFRGLTPVVLRCALERAGTRAYEPYHAFEVELPLDAPAPVTARLAAHGAQFGETTGGRTCWLVTGELPARQVREVELRLPGLTHGEGVWWSRPSGDRRV</sequence>
<organism evidence="5 6">
    <name type="scientific">Streptomyces mirabilis</name>
    <dbReference type="NCBI Taxonomy" id="68239"/>
    <lineage>
        <taxon>Bacteria</taxon>
        <taxon>Bacillati</taxon>
        <taxon>Actinomycetota</taxon>
        <taxon>Actinomycetes</taxon>
        <taxon>Kitasatosporales</taxon>
        <taxon>Streptomycetaceae</taxon>
        <taxon>Streptomyces</taxon>
    </lineage>
</organism>
<dbReference type="AlphaFoldDB" id="A0A1I2HLB5"/>
<feature type="domain" description="Translation elongation factor EFG/EF2" evidence="4">
    <location>
        <begin position="185"/>
        <end position="301"/>
    </location>
</feature>
<dbReference type="Pfam" id="PF00679">
    <property type="entry name" value="EFG_C"/>
    <property type="match status" value="1"/>
</dbReference>
<dbReference type="InterPro" id="IPR014721">
    <property type="entry name" value="Ribsml_uS5_D2-typ_fold_subgr"/>
</dbReference>
<dbReference type="GO" id="GO:0003924">
    <property type="term" value="F:GTPase activity"/>
    <property type="evidence" value="ECO:0007669"/>
    <property type="project" value="TreeGrafter"/>
</dbReference>
<gene>
    <name evidence="5" type="ORF">SAMN02787118_105232</name>
</gene>
<dbReference type="Gene3D" id="3.30.230.10">
    <property type="match status" value="1"/>
</dbReference>
<dbReference type="Pfam" id="PF03764">
    <property type="entry name" value="EFG_IV"/>
    <property type="match status" value="1"/>
</dbReference>
<evidence type="ECO:0000259" key="4">
    <source>
        <dbReference type="SMART" id="SM00889"/>
    </source>
</evidence>
<evidence type="ECO:0000256" key="3">
    <source>
        <dbReference type="ARBA" id="ARBA00023134"/>
    </source>
</evidence>
<evidence type="ECO:0000256" key="2">
    <source>
        <dbReference type="ARBA" id="ARBA00022917"/>
    </source>
</evidence>
<dbReference type="InterPro" id="IPR020568">
    <property type="entry name" value="Ribosomal_Su5_D2-typ_SF"/>
</dbReference>
<dbReference type="SUPFAM" id="SSF54980">
    <property type="entry name" value="EF-G C-terminal domain-like"/>
    <property type="match status" value="2"/>
</dbReference>
<dbReference type="PANTHER" id="PTHR43636">
    <property type="entry name" value="ELONGATION FACTOR G, MITOCHONDRIAL"/>
    <property type="match status" value="1"/>
</dbReference>
<dbReference type="GO" id="GO:0005525">
    <property type="term" value="F:GTP binding"/>
    <property type="evidence" value="ECO:0007669"/>
    <property type="project" value="UniProtKB-KW"/>
</dbReference>
<dbReference type="Gene3D" id="2.40.30.10">
    <property type="entry name" value="Translation factors"/>
    <property type="match status" value="1"/>
</dbReference>
<accession>A0A1I2HLB5</accession>
<dbReference type="InterPro" id="IPR009000">
    <property type="entry name" value="Transl_B-barrel_sf"/>
</dbReference>
<reference evidence="5 6" key="1">
    <citation type="submission" date="2016-10" db="EMBL/GenBank/DDBJ databases">
        <authorList>
            <person name="de Groot N.N."/>
        </authorList>
    </citation>
    <scope>NUCLEOTIDE SEQUENCE [LARGE SCALE GENOMIC DNA]</scope>
    <source>
        <strain evidence="5 6">OK461</strain>
    </source>
</reference>
<name>A0A1I2HLB5_9ACTN</name>
<dbReference type="SMART" id="SM00889">
    <property type="entry name" value="EFG_IV"/>
    <property type="match status" value="1"/>
</dbReference>
<dbReference type="InterPro" id="IPR035647">
    <property type="entry name" value="EFG_III/V"/>
</dbReference>
<dbReference type="SUPFAM" id="SSF54211">
    <property type="entry name" value="Ribosomal protein S5 domain 2-like"/>
    <property type="match status" value="1"/>
</dbReference>
<keyword evidence="2" id="KW-0648">Protein biosynthesis</keyword>
<keyword evidence="5" id="KW-0251">Elongation factor</keyword>